<evidence type="ECO:0000313" key="5">
    <source>
        <dbReference type="EMBL" id="RKN80628.1"/>
    </source>
</evidence>
<comment type="similarity">
    <text evidence="1">Belongs to the bacterial solute-binding protein 1 family.</text>
</comment>
<keyword evidence="3" id="KW-0732">Signal</keyword>
<protein>
    <submittedName>
        <fullName evidence="5">Extracellular solute-binding protein</fullName>
    </submittedName>
</protein>
<sequence length="470" mass="52658">MHGQTGPASGATLHSAFVPRHQDLPKIEWGANMSKRSKWVPLVLLVAAVTAAGCSTAKKEEPVQAAAANTGFQVSKDPVTLKLYVNVVRLSDLEYQAFFVEPLKKKYPHITLEKVDGKLEDLIAAGNIPDIIVSDNDWHMPLKQLDLPMDLTELVKLSKLDLSQLNQEAVNAVRNLEPGQLQGIPFSLNQGAMFYNKDLFDKFGVPYPKDDMLWSDVMDLHRKLTRMEDGVQYIGIDLRFPDHMVSPYTQAFVDPKTNKALVDIPLYHQVLEMFDQMYKTPGYIGPKDKYAYGPAGFVTEKIQAMQPDWVTKIVSDLLQAEADGLAPNWDMVTNPTFPDKKGQGRHALADMLVITKASKHKEQAMQVIQMLVSREQQVDISRHSRVTVLNDDEVKKQFGANNPSLKGKNTAAVFKNPSTPTPPPHIADKEVQTIIRNIRKEMAINKKDINTALREAQEQADKKVAELMKK</sequence>
<dbReference type="Pfam" id="PF01547">
    <property type="entry name" value="SBP_bac_1"/>
    <property type="match status" value="1"/>
</dbReference>
<dbReference type="EMBL" id="RBAH01000014">
    <property type="protein sequence ID" value="RKN80628.1"/>
    <property type="molecule type" value="Genomic_DNA"/>
</dbReference>
<proteinExistence type="inferred from homology"/>
<keyword evidence="2" id="KW-0813">Transport</keyword>
<dbReference type="InterPro" id="IPR006061">
    <property type="entry name" value="SBP_1_CS"/>
</dbReference>
<dbReference type="InterPro" id="IPR050490">
    <property type="entry name" value="Bact_solute-bd_prot1"/>
</dbReference>
<dbReference type="PANTHER" id="PTHR43649">
    <property type="entry name" value="ARABINOSE-BINDING PROTEIN-RELATED"/>
    <property type="match status" value="1"/>
</dbReference>
<dbReference type="PROSITE" id="PS01037">
    <property type="entry name" value="SBP_BACTERIAL_1"/>
    <property type="match status" value="1"/>
</dbReference>
<dbReference type="AlphaFoldDB" id="A0A3B0C806"/>
<evidence type="ECO:0000256" key="2">
    <source>
        <dbReference type="ARBA" id="ARBA00022448"/>
    </source>
</evidence>
<dbReference type="Gene3D" id="3.40.190.10">
    <property type="entry name" value="Periplasmic binding protein-like II"/>
    <property type="match status" value="1"/>
</dbReference>
<dbReference type="SUPFAM" id="SSF53850">
    <property type="entry name" value="Periplasmic binding protein-like II"/>
    <property type="match status" value="1"/>
</dbReference>
<reference evidence="5 6" key="1">
    <citation type="journal article" date="2007" name="Int. J. Syst. Evol. Microbiol.">
        <title>Paenibacillus ginsengarvi sp. nov., isolated from soil from ginseng cultivation.</title>
        <authorList>
            <person name="Yoon M.H."/>
            <person name="Ten L.N."/>
            <person name="Im W.T."/>
        </authorList>
    </citation>
    <scope>NUCLEOTIDE SEQUENCE [LARGE SCALE GENOMIC DNA]</scope>
    <source>
        <strain evidence="5 6">KCTC 13059</strain>
    </source>
</reference>
<dbReference type="Proteomes" id="UP000282311">
    <property type="component" value="Unassembled WGS sequence"/>
</dbReference>
<evidence type="ECO:0000256" key="4">
    <source>
        <dbReference type="SAM" id="Coils"/>
    </source>
</evidence>
<feature type="coiled-coil region" evidence="4">
    <location>
        <begin position="439"/>
        <end position="470"/>
    </location>
</feature>
<evidence type="ECO:0000313" key="6">
    <source>
        <dbReference type="Proteomes" id="UP000282311"/>
    </source>
</evidence>
<name>A0A3B0C806_9BACL</name>
<organism evidence="5 6">
    <name type="scientific">Paenibacillus ginsengarvi</name>
    <dbReference type="NCBI Taxonomy" id="400777"/>
    <lineage>
        <taxon>Bacteria</taxon>
        <taxon>Bacillati</taxon>
        <taxon>Bacillota</taxon>
        <taxon>Bacilli</taxon>
        <taxon>Bacillales</taxon>
        <taxon>Paenibacillaceae</taxon>
        <taxon>Paenibacillus</taxon>
    </lineage>
</organism>
<keyword evidence="4" id="KW-0175">Coiled coil</keyword>
<gene>
    <name evidence="5" type="ORF">D7M11_19290</name>
</gene>
<keyword evidence="6" id="KW-1185">Reference proteome</keyword>
<dbReference type="PANTHER" id="PTHR43649:SF17">
    <property type="entry name" value="ABC TRANSPORTER SOLUTE BINDING PROTEIN-SUGAR TRANSPORT"/>
    <property type="match status" value="1"/>
</dbReference>
<evidence type="ECO:0000256" key="1">
    <source>
        <dbReference type="ARBA" id="ARBA00008520"/>
    </source>
</evidence>
<evidence type="ECO:0000256" key="3">
    <source>
        <dbReference type="ARBA" id="ARBA00022729"/>
    </source>
</evidence>
<dbReference type="GO" id="GO:0055085">
    <property type="term" value="P:transmembrane transport"/>
    <property type="evidence" value="ECO:0007669"/>
    <property type="project" value="InterPro"/>
</dbReference>
<comment type="caution">
    <text evidence="5">The sequence shown here is derived from an EMBL/GenBank/DDBJ whole genome shotgun (WGS) entry which is preliminary data.</text>
</comment>
<dbReference type="InterPro" id="IPR006059">
    <property type="entry name" value="SBP"/>
</dbReference>
<accession>A0A3B0C806</accession>